<dbReference type="OrthoDB" id="1597724at2759"/>
<gene>
    <name evidence="2" type="ORF">FRACYDRAFT_236404</name>
</gene>
<accession>A0A1E7FQ76</accession>
<keyword evidence="3" id="KW-1185">Reference proteome</keyword>
<feature type="signal peptide" evidence="1">
    <location>
        <begin position="1"/>
        <end position="17"/>
    </location>
</feature>
<dbReference type="Proteomes" id="UP000095751">
    <property type="component" value="Unassembled WGS sequence"/>
</dbReference>
<keyword evidence="1" id="KW-0732">Signal</keyword>
<name>A0A1E7FQ76_9STRA</name>
<protein>
    <submittedName>
        <fullName evidence="2">Uncharacterized protein</fullName>
    </submittedName>
</protein>
<evidence type="ECO:0000313" key="3">
    <source>
        <dbReference type="Proteomes" id="UP000095751"/>
    </source>
</evidence>
<dbReference type="KEGG" id="fcy:FRACYDRAFT_236404"/>
<proteinExistence type="predicted"/>
<sequence length="305" mass="33195">MRFSTISLLAVVAVADAASSGSSRRMMMPWALPRGGASSYASKLEAVKEKVLASTLPSIDELRKTIISESTPIEDFGSKADTIVNTALEEFASNAPQDDGDTDETSYETKLEQIEASLDAPLQVLYLKQLQLLREQALQNYRAASKVNGGGTSEYEAMLQADAYFVREAESSTRDDVSSENWDFTSERIALQSVMNRLAESSNKAQDIQISSASQQQTAMQFLQSQAQMIQQLQQQLYGQASPWNVGVAYRIPDTNFNLQGSYQQGKTNVQLSCVPDEYAPFLGPSGFTNGVGPGNLGLSLNLSV</sequence>
<dbReference type="AlphaFoldDB" id="A0A1E7FQ76"/>
<evidence type="ECO:0000313" key="2">
    <source>
        <dbReference type="EMBL" id="OEU20329.1"/>
    </source>
</evidence>
<evidence type="ECO:0000256" key="1">
    <source>
        <dbReference type="SAM" id="SignalP"/>
    </source>
</evidence>
<dbReference type="EMBL" id="KV784355">
    <property type="protein sequence ID" value="OEU20329.1"/>
    <property type="molecule type" value="Genomic_DNA"/>
</dbReference>
<dbReference type="InParanoid" id="A0A1E7FQ76"/>
<reference evidence="2 3" key="1">
    <citation type="submission" date="2016-09" db="EMBL/GenBank/DDBJ databases">
        <title>Extensive genetic diversity and differential bi-allelic expression allows diatom success in the polar Southern Ocean.</title>
        <authorList>
            <consortium name="DOE Joint Genome Institute"/>
            <person name="Mock T."/>
            <person name="Otillar R.P."/>
            <person name="Strauss J."/>
            <person name="Dupont C."/>
            <person name="Frickenhaus S."/>
            <person name="Maumus F."/>
            <person name="Mcmullan M."/>
            <person name="Sanges R."/>
            <person name="Schmutz J."/>
            <person name="Toseland A."/>
            <person name="Valas R."/>
            <person name="Veluchamy A."/>
            <person name="Ward B.J."/>
            <person name="Allen A."/>
            <person name="Barry K."/>
            <person name="Falciatore A."/>
            <person name="Ferrante M."/>
            <person name="Fortunato A.E."/>
            <person name="Gloeckner G."/>
            <person name="Gruber A."/>
            <person name="Hipkin R."/>
            <person name="Janech M."/>
            <person name="Kroth P."/>
            <person name="Leese F."/>
            <person name="Lindquist E."/>
            <person name="Lyon B.R."/>
            <person name="Martin J."/>
            <person name="Mayer C."/>
            <person name="Parker M."/>
            <person name="Quesneville H."/>
            <person name="Raymond J."/>
            <person name="Uhlig C."/>
            <person name="Valentin K.U."/>
            <person name="Worden A.Z."/>
            <person name="Armbrust E.V."/>
            <person name="Bowler C."/>
            <person name="Green B."/>
            <person name="Moulton V."/>
            <person name="Van Oosterhout C."/>
            <person name="Grigoriev I."/>
        </authorList>
    </citation>
    <scope>NUCLEOTIDE SEQUENCE [LARGE SCALE GENOMIC DNA]</scope>
    <source>
        <strain evidence="2 3">CCMP1102</strain>
    </source>
</reference>
<feature type="chain" id="PRO_5009193431" evidence="1">
    <location>
        <begin position="18"/>
        <end position="305"/>
    </location>
</feature>
<organism evidence="2 3">
    <name type="scientific">Fragilariopsis cylindrus CCMP1102</name>
    <dbReference type="NCBI Taxonomy" id="635003"/>
    <lineage>
        <taxon>Eukaryota</taxon>
        <taxon>Sar</taxon>
        <taxon>Stramenopiles</taxon>
        <taxon>Ochrophyta</taxon>
        <taxon>Bacillariophyta</taxon>
        <taxon>Bacillariophyceae</taxon>
        <taxon>Bacillariophycidae</taxon>
        <taxon>Bacillariales</taxon>
        <taxon>Bacillariaceae</taxon>
        <taxon>Fragilariopsis</taxon>
    </lineage>
</organism>